<accession>A0ABQ6MR59</accession>
<comment type="similarity">
    <text evidence="6">Belongs to the DEAD box helicase family.</text>
</comment>
<feature type="non-terminal residue" evidence="10">
    <location>
        <position position="302"/>
    </location>
</feature>
<evidence type="ECO:0000259" key="8">
    <source>
        <dbReference type="PROSITE" id="PS51192"/>
    </source>
</evidence>
<dbReference type="PANTHER" id="PTHR47958">
    <property type="entry name" value="ATP-DEPENDENT RNA HELICASE DBP3"/>
    <property type="match status" value="1"/>
</dbReference>
<keyword evidence="1 6" id="KW-0547">Nucleotide-binding</keyword>
<evidence type="ECO:0000256" key="4">
    <source>
        <dbReference type="ARBA" id="ARBA00022840"/>
    </source>
</evidence>
<proteinExistence type="inferred from homology"/>
<protein>
    <recommendedName>
        <fullName evidence="12">RNA helicase</fullName>
    </recommendedName>
</protein>
<reference evidence="10 11" key="1">
    <citation type="journal article" date="2023" name="Commun. Biol.">
        <title>Genome analysis of Parmales, the sister group of diatoms, reveals the evolutionary specialization of diatoms from phago-mixotrophs to photoautotrophs.</title>
        <authorList>
            <person name="Ban H."/>
            <person name="Sato S."/>
            <person name="Yoshikawa S."/>
            <person name="Yamada K."/>
            <person name="Nakamura Y."/>
            <person name="Ichinomiya M."/>
            <person name="Sato N."/>
            <person name="Blanc-Mathieu R."/>
            <person name="Endo H."/>
            <person name="Kuwata A."/>
            <person name="Ogata H."/>
        </authorList>
    </citation>
    <scope>NUCLEOTIDE SEQUENCE [LARGE SCALE GENOMIC DNA]</scope>
</reference>
<organism evidence="10 11">
    <name type="scientific">Tetraparma gracilis</name>
    <dbReference type="NCBI Taxonomy" id="2962635"/>
    <lineage>
        <taxon>Eukaryota</taxon>
        <taxon>Sar</taxon>
        <taxon>Stramenopiles</taxon>
        <taxon>Ochrophyta</taxon>
        <taxon>Bolidophyceae</taxon>
        <taxon>Parmales</taxon>
        <taxon>Triparmaceae</taxon>
        <taxon>Tetraparma</taxon>
    </lineage>
</organism>
<dbReference type="Pfam" id="PF00270">
    <property type="entry name" value="DEAD"/>
    <property type="match status" value="1"/>
</dbReference>
<evidence type="ECO:0000313" key="11">
    <source>
        <dbReference type="Proteomes" id="UP001165060"/>
    </source>
</evidence>
<feature type="region of interest" description="Disordered" evidence="7">
    <location>
        <begin position="1"/>
        <end position="33"/>
    </location>
</feature>
<gene>
    <name evidence="10" type="ORF">TeGR_g4615</name>
</gene>
<feature type="short sequence motif" description="Q motif" evidence="5">
    <location>
        <begin position="39"/>
        <end position="67"/>
    </location>
</feature>
<keyword evidence="2 6" id="KW-0378">Hydrolase</keyword>
<dbReference type="PROSITE" id="PS00039">
    <property type="entry name" value="DEAD_ATP_HELICASE"/>
    <property type="match status" value="1"/>
</dbReference>
<sequence>MSKPQSKPRPSSSGPKGRQGPPGRQGPSFTETRGLPVASSFEEMNLKPDLLKGIYAYGFEKPSAIQQRAIIPIVQGRDTIAQSQSGTGKTAVFSISALQLLNPSQNETQVLVISPTRELAEQTNRVVGSIGDFLNVQAHACVGGKSVGEDMRKLDAGVQIVSGTPGRVFDMIQRQNLRTRAIRALIIDEADEMLQAGFKEQIYDIYRFLPPGVQVVLVSATLPPAVVDMTRKFMNDPVRVLVRRDELSLEGIRQFQVGVEKEDWKFDTLCDLYDTLTITQAVIFCNTYKKVDWLAAKMKEAQ</sequence>
<evidence type="ECO:0000256" key="1">
    <source>
        <dbReference type="ARBA" id="ARBA00022741"/>
    </source>
</evidence>
<feature type="compositionally biased region" description="Low complexity" evidence="7">
    <location>
        <begin position="1"/>
        <end position="28"/>
    </location>
</feature>
<evidence type="ECO:0000256" key="2">
    <source>
        <dbReference type="ARBA" id="ARBA00022801"/>
    </source>
</evidence>
<evidence type="ECO:0000259" key="9">
    <source>
        <dbReference type="PROSITE" id="PS51195"/>
    </source>
</evidence>
<evidence type="ECO:0008006" key="12">
    <source>
        <dbReference type="Google" id="ProtNLM"/>
    </source>
</evidence>
<dbReference type="Proteomes" id="UP001165060">
    <property type="component" value="Unassembled WGS sequence"/>
</dbReference>
<dbReference type="PROSITE" id="PS51195">
    <property type="entry name" value="Q_MOTIF"/>
    <property type="match status" value="1"/>
</dbReference>
<dbReference type="SUPFAM" id="SSF52540">
    <property type="entry name" value="P-loop containing nucleoside triphosphate hydrolases"/>
    <property type="match status" value="2"/>
</dbReference>
<dbReference type="InterPro" id="IPR014001">
    <property type="entry name" value="Helicase_ATP-bd"/>
</dbReference>
<evidence type="ECO:0000313" key="10">
    <source>
        <dbReference type="EMBL" id="GMI31394.1"/>
    </source>
</evidence>
<dbReference type="InterPro" id="IPR027417">
    <property type="entry name" value="P-loop_NTPase"/>
</dbReference>
<dbReference type="Gene3D" id="3.40.50.300">
    <property type="entry name" value="P-loop containing nucleotide triphosphate hydrolases"/>
    <property type="match status" value="2"/>
</dbReference>
<feature type="domain" description="DEAD-box RNA helicase Q" evidence="9">
    <location>
        <begin position="39"/>
        <end position="67"/>
    </location>
</feature>
<evidence type="ECO:0000256" key="3">
    <source>
        <dbReference type="ARBA" id="ARBA00022806"/>
    </source>
</evidence>
<keyword evidence="3 6" id="KW-0347">Helicase</keyword>
<dbReference type="InterPro" id="IPR000629">
    <property type="entry name" value="RNA-helicase_DEAD-box_CS"/>
</dbReference>
<name>A0ABQ6MR59_9STRA</name>
<evidence type="ECO:0000256" key="7">
    <source>
        <dbReference type="SAM" id="MobiDB-lite"/>
    </source>
</evidence>
<dbReference type="CDD" id="cd18045">
    <property type="entry name" value="DEADc_EIF4AIII_DDX48"/>
    <property type="match status" value="1"/>
</dbReference>
<comment type="caution">
    <text evidence="10">The sequence shown here is derived from an EMBL/GenBank/DDBJ whole genome shotgun (WGS) entry which is preliminary data.</text>
</comment>
<dbReference type="SMART" id="SM00487">
    <property type="entry name" value="DEXDc"/>
    <property type="match status" value="1"/>
</dbReference>
<dbReference type="EMBL" id="BRYB01003146">
    <property type="protein sequence ID" value="GMI31394.1"/>
    <property type="molecule type" value="Genomic_DNA"/>
</dbReference>
<dbReference type="PROSITE" id="PS51192">
    <property type="entry name" value="HELICASE_ATP_BIND_1"/>
    <property type="match status" value="1"/>
</dbReference>
<evidence type="ECO:0000256" key="6">
    <source>
        <dbReference type="RuleBase" id="RU000492"/>
    </source>
</evidence>
<dbReference type="InterPro" id="IPR011545">
    <property type="entry name" value="DEAD/DEAH_box_helicase_dom"/>
</dbReference>
<feature type="domain" description="Helicase ATP-binding" evidence="8">
    <location>
        <begin position="70"/>
        <end position="240"/>
    </location>
</feature>
<dbReference type="InterPro" id="IPR014014">
    <property type="entry name" value="RNA_helicase_DEAD_Q_motif"/>
</dbReference>
<keyword evidence="4 6" id="KW-0067">ATP-binding</keyword>
<keyword evidence="11" id="KW-1185">Reference proteome</keyword>
<evidence type="ECO:0000256" key="5">
    <source>
        <dbReference type="PROSITE-ProRule" id="PRU00552"/>
    </source>
</evidence>